<gene>
    <name evidence="9" type="ORF">KP77_05310</name>
</gene>
<keyword evidence="6 7" id="KW-0472">Membrane</keyword>
<keyword evidence="5 7" id="KW-1133">Transmembrane helix</keyword>
<evidence type="ECO:0000256" key="3">
    <source>
        <dbReference type="ARBA" id="ARBA00007931"/>
    </source>
</evidence>
<feature type="domain" description="Peptidase M50" evidence="8">
    <location>
        <begin position="19"/>
        <end position="128"/>
    </location>
</feature>
<comment type="similarity">
    <text evidence="3">Belongs to the peptidase M50B family.</text>
</comment>
<organism evidence="9 10">
    <name type="scientific">Jeotgalibacillus alimentarius</name>
    <dbReference type="NCBI Taxonomy" id="135826"/>
    <lineage>
        <taxon>Bacteria</taxon>
        <taxon>Bacillati</taxon>
        <taxon>Bacillota</taxon>
        <taxon>Bacilli</taxon>
        <taxon>Bacillales</taxon>
        <taxon>Caryophanaceae</taxon>
        <taxon>Jeotgalibacillus</taxon>
    </lineage>
</organism>
<dbReference type="AlphaFoldDB" id="A0A0C2RTK9"/>
<evidence type="ECO:0000313" key="10">
    <source>
        <dbReference type="Proteomes" id="UP000031950"/>
    </source>
</evidence>
<dbReference type="GO" id="GO:0016020">
    <property type="term" value="C:membrane"/>
    <property type="evidence" value="ECO:0007669"/>
    <property type="project" value="UniProtKB-SubCell"/>
</dbReference>
<evidence type="ECO:0000259" key="8">
    <source>
        <dbReference type="Pfam" id="PF02163"/>
    </source>
</evidence>
<dbReference type="PATRIC" id="fig|135826.4.peg.528"/>
<evidence type="ECO:0000256" key="6">
    <source>
        <dbReference type="ARBA" id="ARBA00023136"/>
    </source>
</evidence>
<dbReference type="Pfam" id="PF02163">
    <property type="entry name" value="Peptidase_M50"/>
    <property type="match status" value="1"/>
</dbReference>
<name>A0A0C2RTK9_9BACL</name>
<protein>
    <recommendedName>
        <fullName evidence="8">Peptidase M50 domain-containing protein</fullName>
    </recommendedName>
</protein>
<comment type="caution">
    <text evidence="9">The sequence shown here is derived from an EMBL/GenBank/DDBJ whole genome shotgun (WGS) entry which is preliminary data.</text>
</comment>
<keyword evidence="10" id="KW-1185">Reference proteome</keyword>
<evidence type="ECO:0000313" key="9">
    <source>
        <dbReference type="EMBL" id="KIL53555.1"/>
    </source>
</evidence>
<evidence type="ECO:0000256" key="4">
    <source>
        <dbReference type="ARBA" id="ARBA00022692"/>
    </source>
</evidence>
<dbReference type="EMBL" id="JXRQ01000008">
    <property type="protein sequence ID" value="KIL53555.1"/>
    <property type="molecule type" value="Genomic_DNA"/>
</dbReference>
<keyword evidence="4 7" id="KW-0812">Transmembrane</keyword>
<evidence type="ECO:0000256" key="5">
    <source>
        <dbReference type="ARBA" id="ARBA00022989"/>
    </source>
</evidence>
<dbReference type="STRING" id="135826.KP77_05310"/>
<sequence length="152" mass="17261">MFEMLIGYIVALFIFQPLNVCIHEAGHAAFARVFGGKVEKIEVGIGDPLFTVGKYIQVNKVFFMMGMLRYDNKLDQNRHKIRLSFVALGGVLFNLLSIAGLIIFKVYTNHHHFLDGYFFGFTAVLMISALIPVTYSTGYDSDGKWLADIWKR</sequence>
<reference evidence="9 10" key="1">
    <citation type="submission" date="2015-01" db="EMBL/GenBank/DDBJ databases">
        <title>Genome sequence of Jeotgalibacillus alimentarius.</title>
        <authorList>
            <person name="Goh K.M."/>
            <person name="Chan K.-G."/>
            <person name="Yaakop A.S."/>
            <person name="Ee R."/>
            <person name="Gan H.M."/>
            <person name="Chan C.S."/>
        </authorList>
    </citation>
    <scope>NUCLEOTIDE SEQUENCE [LARGE SCALE GENOMIC DNA]</scope>
    <source>
        <strain evidence="9 10">YKJ-13</strain>
    </source>
</reference>
<accession>A0A0C2RTK9</accession>
<dbReference type="InterPro" id="IPR008915">
    <property type="entry name" value="Peptidase_M50"/>
</dbReference>
<feature type="transmembrane region" description="Helical" evidence="7">
    <location>
        <begin position="116"/>
        <end position="135"/>
    </location>
</feature>
<evidence type="ECO:0000256" key="2">
    <source>
        <dbReference type="ARBA" id="ARBA00004141"/>
    </source>
</evidence>
<evidence type="ECO:0000256" key="1">
    <source>
        <dbReference type="ARBA" id="ARBA00001947"/>
    </source>
</evidence>
<comment type="cofactor">
    <cofactor evidence="1">
        <name>Zn(2+)</name>
        <dbReference type="ChEBI" id="CHEBI:29105"/>
    </cofactor>
</comment>
<dbReference type="Proteomes" id="UP000031950">
    <property type="component" value="Unassembled WGS sequence"/>
</dbReference>
<dbReference type="GO" id="GO:0006508">
    <property type="term" value="P:proteolysis"/>
    <property type="evidence" value="ECO:0007669"/>
    <property type="project" value="InterPro"/>
</dbReference>
<feature type="transmembrane region" description="Helical" evidence="7">
    <location>
        <begin position="83"/>
        <end position="104"/>
    </location>
</feature>
<evidence type="ECO:0000256" key="7">
    <source>
        <dbReference type="SAM" id="Phobius"/>
    </source>
</evidence>
<proteinExistence type="inferred from homology"/>
<comment type="subcellular location">
    <subcellularLocation>
        <location evidence="2">Membrane</location>
        <topology evidence="2">Multi-pass membrane protein</topology>
    </subcellularLocation>
</comment>